<dbReference type="SMART" id="SM00228">
    <property type="entry name" value="PDZ"/>
    <property type="match status" value="10"/>
</dbReference>
<dbReference type="CDD" id="cd06670">
    <property type="entry name" value="PDZ6_MUPP1-like"/>
    <property type="match status" value="1"/>
</dbReference>
<feature type="domain" description="PDZ" evidence="6">
    <location>
        <begin position="1680"/>
        <end position="1760"/>
    </location>
</feature>
<dbReference type="FunFam" id="2.30.42.10:FF:000070">
    <property type="entry name" value="Multiple PDZ domain protein"/>
    <property type="match status" value="1"/>
</dbReference>
<comment type="subcellular location">
    <subcellularLocation>
        <location evidence="1">Membrane</location>
    </subcellularLocation>
</comment>
<sequence>MLTTSIDHISKHSLEGGRALITRSDGPLSVMQHYADRVYEVLRELRQKGCGLDTEVNTLERVLRDPLFRQYSYRASSAQAKVHRYRSNNNNAQTPLTPTERVEKVKKAIERSLRQTLTENQKLYFADIGLADLRPEVVITHEAWPRLIIIGPKDIKSRSGGRLRVADRIVALGTQLYLKDLVETAATTPAEGSTVAGDDNSRDKTGNVRRSTDAEQKEEEQEENEPQKPCDAAPVEQQSSSSSSAASPTQHLRPQIFDEFTKQLDDAEASRKHLVFAVVRDTAQMVLTGDWTQVEIIQLPNDPSVGLGFGIVGGTSTGVVVKTILPGSAADKDKRLRAGDHILQIGRMNVHGMSSQQVATILRQQDSVVELVVGRSINTTESAPITPHCWIMSTRAALSPTALQEQINTHLAKTHPGNGGPPAATTTANSIGTPSTSAQPPCTTEASAHPKTSETTVICHHAAPTTSSTLEHEQEDHESDEAKESRKLEKSISDVNRSQHNQVPKQSSSNSSSASTRIDQGISLKSLQEMALTTFCCSSWVAGKYESVEVELERDPVLGLGITVAGYVHKKEEISGVFVKSLVPNSSAHLSKGIKVHDLIIEVNGRSIERLSHADSVRMLIKSGNKVRLKMIRFAADSPQALCLKMLQEQETESQRMDSQNASNVDYVAYWKNRLGSEFDVVLAEMVADKSEDGGLGLSLEGTVDVVDGAQLCPHHYIESMRNDGPGYKGGMLKTGDELLQVNDEVLFGRSHITVRQSLTRAASTGKTVRLYVARKAQQVNLFVPSSPEQSLPQAYPLLASTDDRIVKAKSEINLQNQKETTWLLEQVSNKLRSRSLEPITGLAIWNCVPMIVQLEKDAKGLGFSVADYQDPVHPGDSVIVIRSLVPGGAAQADGRIVPGDRLLFVNGEDLSNCSLDRAVSVLKAAPLGLVRLGIAKPVPIDQCRSHNHSPIISRSERVLAKGSSPRSQRRKQIFSYASSQEDVWIGPNQYRSLYPQAYYPSSGSCSPSVSRARPLNLNGSSSSMISWSPCSTRSLSPCGSPLSLKGSWAYDVVYLPSNLERSIKVIKGALPLGVTLDAEIDKGVNGCVVKSICSKKAFGQDGRIQTGDYLVKINNETLRNVTSAQARAILKRTNLIGTQINITYITAADAKLWKQRFHRENEPQSPVINRLSPKVFPKFYKSPFMGRKELEPCTSTEEQAKTVEEEIPKPLVQPEVQTEPPDTELLSEEEEPTETTEPFEFQLDNLALELTDAALKEAYVELLIANATPDWKGRETPVSESERKLSTPKSPAESTSTSRGSPEKQAANAVKYQVPAEVHVEGKTTTPPTTSTVMRSEKTLRRGASSEMRRSDMMVSPTVSPRSLRSPLERANTLNALRKASLTVESHLSKTKSSKFWGDARTVVLHREPNTSFGISIVGGRVEVSQKGGLPGTGNTVSGIFIKSVLPNSPAGKSGSMNMGDRVISVNEIDLRDATHEYAVQVIKNAANPVKFVVQSLQSFSTTNESVSSADSSQFSNVSIAPNDSATANHSGVLARKIVPIDFEGEPTTSGVTQQPSTSVQAATSPDLQQPSTSKRASTPSVTGEETPVNETNAEEDEEKEGDVEQVYSGERRASGAVTMADLRGRKVDPREMERRKIERNSAAYLQRLPDDPEEEDRFFYTKNKILRKYGDLPGEPILMKLEEIPPGGLGLSLSGNRDRDKMSVFVIAIKSTSKLPLQIGDELLEINGKVLFGLSHVNASTKIRECCEKNELELLILRRPDAVEEMAVRPDDQPSTSAKTPDTSATKTSAEAPSCSGPDTTAKEMDAKDGSSAVPPSSSTSGDSTLTASAATLENIRKKSWQMERTIPVETGKETLIEIDKDGKGLGLSIVGGSDTVLNTVVIHEVYPDGAAAMDGRLKPGDQVLEVHGVSLRGVSHDQAISLLRRTPSKVRLLVYRDVELQMSLLDPTQIYNIFEMELTKKPGRGLGLSIVGRKNEPGVYVSEVVKGGAAEADSRLMQGDQILAVNGQDVTGSMQEDVAAMLKTCSGKVTLKVGRWKLTETTNKVHAATPPTIRGSCAGTPSTSAKGASNRQDVSPASSSPFSPEDERKDVPPPAPASRKLPKVTIQEENQQQATLHSDLSPVTEEPSSGTDQDSLTGRASHHPPKEVTMLDIHEEHSDDFLIELKKIPDQQLGMGIGKRVRGILVTSLQPGSTAAEKLRVGDRLMAVNGVAVTDQGSAVNLVKASGERLILQIARPRGTPSA</sequence>
<feature type="compositionally biased region" description="Polar residues" evidence="5">
    <location>
        <begin position="1288"/>
        <end position="1301"/>
    </location>
</feature>
<dbReference type="CDD" id="cd06673">
    <property type="entry name" value="PDZ10_MUPP1-PDZ8_PATJ-like"/>
    <property type="match status" value="1"/>
</dbReference>
<feature type="domain" description="PDZ" evidence="6">
    <location>
        <begin position="1858"/>
        <end position="1941"/>
    </location>
</feature>
<keyword evidence="4" id="KW-0472">Membrane</keyword>
<feature type="domain" description="PDZ" evidence="6">
    <location>
        <begin position="2165"/>
        <end position="2241"/>
    </location>
</feature>
<feature type="compositionally biased region" description="Polar residues" evidence="5">
    <location>
        <begin position="493"/>
        <end position="506"/>
    </location>
</feature>
<feature type="domain" description="PDZ" evidence="6">
    <location>
        <begin position="1403"/>
        <end position="1499"/>
    </location>
</feature>
<feature type="region of interest" description="Disordered" evidence="5">
    <location>
        <begin position="1546"/>
        <end position="1616"/>
    </location>
</feature>
<feature type="domain" description="PDZ" evidence="6">
    <location>
        <begin position="1958"/>
        <end position="2040"/>
    </location>
</feature>
<accession>A0A1I8AVQ8</accession>
<organism evidence="7 8">
    <name type="scientific">Steinernema glaseri</name>
    <dbReference type="NCBI Taxonomy" id="37863"/>
    <lineage>
        <taxon>Eukaryota</taxon>
        <taxon>Metazoa</taxon>
        <taxon>Ecdysozoa</taxon>
        <taxon>Nematoda</taxon>
        <taxon>Chromadorea</taxon>
        <taxon>Rhabditida</taxon>
        <taxon>Tylenchina</taxon>
        <taxon>Panagrolaimomorpha</taxon>
        <taxon>Strongyloidoidea</taxon>
        <taxon>Steinernematidae</taxon>
        <taxon>Steinernema</taxon>
    </lineage>
</organism>
<feature type="region of interest" description="Disordered" evidence="5">
    <location>
        <begin position="1323"/>
        <end position="1365"/>
    </location>
</feature>
<feature type="region of interest" description="Disordered" evidence="5">
    <location>
        <begin position="1769"/>
        <end position="1827"/>
    </location>
</feature>
<feature type="region of interest" description="Disordered" evidence="5">
    <location>
        <begin position="1191"/>
        <end position="1240"/>
    </location>
</feature>
<dbReference type="InterPro" id="IPR051342">
    <property type="entry name" value="PDZ_scaffold"/>
</dbReference>
<feature type="compositionally biased region" description="Polar residues" evidence="5">
    <location>
        <begin position="1548"/>
        <end position="1585"/>
    </location>
</feature>
<feature type="domain" description="PDZ" evidence="6">
    <location>
        <begin position="852"/>
        <end position="927"/>
    </location>
</feature>
<evidence type="ECO:0000259" key="6">
    <source>
        <dbReference type="PROSITE" id="PS50106"/>
    </source>
</evidence>
<keyword evidence="7" id="KW-1185">Reference proteome</keyword>
<feature type="compositionally biased region" description="Acidic residues" evidence="5">
    <location>
        <begin position="1594"/>
        <end position="1605"/>
    </location>
</feature>
<dbReference type="PANTHER" id="PTHR19964:SF92">
    <property type="entry name" value="PATJ HOMOLOG"/>
    <property type="match status" value="1"/>
</dbReference>
<dbReference type="FunFam" id="2.30.42.10:FF:000038">
    <property type="entry name" value="Multiple PDZ domain protein isoform X1"/>
    <property type="match status" value="1"/>
</dbReference>
<protein>
    <submittedName>
        <fullName evidence="8">PDZ domain-containing protein</fullName>
    </submittedName>
</protein>
<evidence type="ECO:0000256" key="3">
    <source>
        <dbReference type="ARBA" id="ARBA00022737"/>
    </source>
</evidence>
<dbReference type="SUPFAM" id="SSF50156">
    <property type="entry name" value="PDZ domain-like"/>
    <property type="match status" value="10"/>
</dbReference>
<reference evidence="8" key="1">
    <citation type="submission" date="2016-11" db="UniProtKB">
        <authorList>
            <consortium name="WormBaseParasite"/>
        </authorList>
    </citation>
    <scope>IDENTIFICATION</scope>
</reference>
<feature type="domain" description="PDZ" evidence="6">
    <location>
        <begin position="685"/>
        <end position="777"/>
    </location>
</feature>
<dbReference type="PROSITE" id="PS50106">
    <property type="entry name" value="PDZ"/>
    <property type="match status" value="10"/>
</dbReference>
<feature type="domain" description="PDZ" evidence="6">
    <location>
        <begin position="1063"/>
        <end position="1134"/>
    </location>
</feature>
<evidence type="ECO:0000256" key="5">
    <source>
        <dbReference type="SAM" id="MobiDB-lite"/>
    </source>
</evidence>
<evidence type="ECO:0000256" key="4">
    <source>
        <dbReference type="ARBA" id="ARBA00023136"/>
    </source>
</evidence>
<feature type="domain" description="PDZ" evidence="6">
    <location>
        <begin position="296"/>
        <end position="377"/>
    </location>
</feature>
<feature type="compositionally biased region" description="Basic and acidic residues" evidence="5">
    <location>
        <begin position="199"/>
        <end position="215"/>
    </location>
</feature>
<feature type="region of interest" description="Disordered" evidence="5">
    <location>
        <begin position="189"/>
        <end position="251"/>
    </location>
</feature>
<feature type="compositionally biased region" description="Low complexity" evidence="5">
    <location>
        <begin position="1812"/>
        <end position="1827"/>
    </location>
</feature>
<feature type="region of interest" description="Disordered" evidence="5">
    <location>
        <begin position="1272"/>
        <end position="1307"/>
    </location>
</feature>
<feature type="compositionally biased region" description="Basic and acidic residues" evidence="5">
    <location>
        <begin position="1272"/>
        <end position="1286"/>
    </location>
</feature>
<dbReference type="WBParaSite" id="L893_g9723.t1">
    <property type="protein sequence ID" value="L893_g9723.t1"/>
    <property type="gene ID" value="L893_g9723"/>
</dbReference>
<dbReference type="PANTHER" id="PTHR19964">
    <property type="entry name" value="MULTIPLE PDZ DOMAIN PROTEIN"/>
    <property type="match status" value="1"/>
</dbReference>
<feature type="compositionally biased region" description="Polar residues" evidence="5">
    <location>
        <begin position="2062"/>
        <end position="2085"/>
    </location>
</feature>
<dbReference type="CDD" id="cd06671">
    <property type="entry name" value="PDZ7_MUPP1-PD6_PATJ-like"/>
    <property type="match status" value="1"/>
</dbReference>
<name>A0A1I8AVQ8_9BILA</name>
<dbReference type="CDD" id="cd06674">
    <property type="entry name" value="PDZ11_MUPP1-PDZ9_PATJ-like"/>
    <property type="match status" value="1"/>
</dbReference>
<feature type="compositionally biased region" description="Polar residues" evidence="5">
    <location>
        <begin position="2110"/>
        <end position="2121"/>
    </location>
</feature>
<evidence type="ECO:0000256" key="1">
    <source>
        <dbReference type="ARBA" id="ARBA00004370"/>
    </source>
</evidence>
<feature type="compositionally biased region" description="Polar residues" evidence="5">
    <location>
        <begin position="2129"/>
        <end position="2141"/>
    </location>
</feature>
<feature type="compositionally biased region" description="Basic and acidic residues" evidence="5">
    <location>
        <begin position="1199"/>
        <end position="1209"/>
    </location>
</feature>
<feature type="region of interest" description="Disordered" evidence="5">
    <location>
        <begin position="411"/>
        <end position="516"/>
    </location>
</feature>
<dbReference type="Proteomes" id="UP000095287">
    <property type="component" value="Unplaced"/>
</dbReference>
<evidence type="ECO:0000313" key="7">
    <source>
        <dbReference type="Proteomes" id="UP000095287"/>
    </source>
</evidence>
<dbReference type="Pfam" id="PF00595">
    <property type="entry name" value="PDZ"/>
    <property type="match status" value="10"/>
</dbReference>
<dbReference type="CDD" id="cd06669">
    <property type="entry name" value="PDZ5_MUPP1-like"/>
    <property type="match status" value="1"/>
</dbReference>
<dbReference type="GO" id="GO:0016020">
    <property type="term" value="C:membrane"/>
    <property type="evidence" value="ECO:0007669"/>
    <property type="project" value="UniProtKB-SubCell"/>
</dbReference>
<evidence type="ECO:0000313" key="8">
    <source>
        <dbReference type="WBParaSite" id="L893_g9723.t1"/>
    </source>
</evidence>
<feature type="compositionally biased region" description="Basic and acidic residues" evidence="5">
    <location>
        <begin position="470"/>
        <end position="492"/>
    </location>
</feature>
<dbReference type="InterPro" id="IPR001478">
    <property type="entry name" value="PDZ"/>
</dbReference>
<keyword evidence="2" id="KW-0597">Phosphoprotein</keyword>
<evidence type="ECO:0000256" key="2">
    <source>
        <dbReference type="ARBA" id="ARBA00022553"/>
    </source>
</evidence>
<feature type="compositionally biased region" description="Acidic residues" evidence="5">
    <location>
        <begin position="1222"/>
        <end position="1235"/>
    </location>
</feature>
<dbReference type="InterPro" id="IPR036034">
    <property type="entry name" value="PDZ_sf"/>
</dbReference>
<feature type="region of interest" description="Disordered" evidence="5">
    <location>
        <begin position="2045"/>
        <end position="2152"/>
    </location>
</feature>
<dbReference type="CDD" id="cd06667">
    <property type="entry name" value="PDZ2_MUPP1-like"/>
    <property type="match status" value="1"/>
</dbReference>
<feature type="compositionally biased region" description="Polar residues" evidence="5">
    <location>
        <begin position="1775"/>
        <end position="1793"/>
    </location>
</feature>
<proteinExistence type="predicted"/>
<keyword evidence="3" id="KW-0677">Repeat</keyword>
<dbReference type="Gene3D" id="2.30.42.10">
    <property type="match status" value="10"/>
</dbReference>
<feature type="compositionally biased region" description="Polar residues" evidence="5">
    <location>
        <begin position="424"/>
        <end position="446"/>
    </location>
</feature>
<feature type="domain" description="PDZ" evidence="6">
    <location>
        <begin position="549"/>
        <end position="635"/>
    </location>
</feature>